<comment type="similarity">
    <text evidence="2 6">Belongs to the ABC-3 integral membrane protein family.</text>
</comment>
<protein>
    <submittedName>
        <fullName evidence="8">Manganese transporter</fullName>
    </submittedName>
</protein>
<proteinExistence type="inferred from homology"/>
<keyword evidence="4 7" id="KW-1133">Transmembrane helix</keyword>
<evidence type="ECO:0000256" key="5">
    <source>
        <dbReference type="ARBA" id="ARBA00023136"/>
    </source>
</evidence>
<dbReference type="PANTHER" id="PTHR30477:SF19">
    <property type="entry name" value="METAL ABC TRANSPORTER PERMEASE"/>
    <property type="match status" value="1"/>
</dbReference>
<evidence type="ECO:0000256" key="1">
    <source>
        <dbReference type="ARBA" id="ARBA00004141"/>
    </source>
</evidence>
<dbReference type="PANTHER" id="PTHR30477">
    <property type="entry name" value="ABC-TRANSPORTER METAL-BINDING PROTEIN"/>
    <property type="match status" value="1"/>
</dbReference>
<gene>
    <name evidence="8" type="ORF">FCU45_00575</name>
</gene>
<keyword evidence="6" id="KW-0813">Transport</keyword>
<keyword evidence="3 6" id="KW-0812">Transmembrane</keyword>
<sequence length="249" mass="27218">MIDILLVPIALVIILVMLHSYFGMEILKRGIIFTDLAIAQFAALGSSISLGYFHEEHFYILTLGFALLSAFLIAFASTRKLHLEAFIGILYVLGASGIMMVLSHSAEGMEHFKSLLASDILFTPPVEVAKSAVIYSFIALALYFIYPKLSGFLKELLFFSLLAITVTSSVALAGVFVVFVLLIAPPFVALSLNFKKPLLGSFFFGWFFSISAITLSYFYDLPTGYSVVFLGAFLTAVAVLATSKKADEN</sequence>
<feature type="transmembrane region" description="Helical" evidence="7">
    <location>
        <begin position="198"/>
        <end position="218"/>
    </location>
</feature>
<feature type="transmembrane region" description="Helical" evidence="7">
    <location>
        <begin position="58"/>
        <end position="78"/>
    </location>
</feature>
<feature type="transmembrane region" description="Helical" evidence="7">
    <location>
        <begin position="31"/>
        <end position="52"/>
    </location>
</feature>
<evidence type="ECO:0000313" key="8">
    <source>
        <dbReference type="EMBL" id="TKI70918.1"/>
    </source>
</evidence>
<dbReference type="GO" id="GO:0043190">
    <property type="term" value="C:ATP-binding cassette (ABC) transporter complex"/>
    <property type="evidence" value="ECO:0007669"/>
    <property type="project" value="InterPro"/>
</dbReference>
<reference evidence="8 9" key="1">
    <citation type="submission" date="2019-04" db="EMBL/GenBank/DDBJ databases">
        <title>Sulfurimonas crateris sp. nov. a facultative anaerobic sulfur-oxidizing chemolithautotrophic bacterium isolated from a terrestrial mud vulcano.</title>
        <authorList>
            <person name="Ratnikova N.M."/>
            <person name="Slobodkin A.I."/>
            <person name="Merkel A.Y."/>
            <person name="Novikov A."/>
            <person name="Bonch-Osmolovskaya E.A."/>
            <person name="Slobodkina G.B."/>
        </authorList>
    </citation>
    <scope>NUCLEOTIDE SEQUENCE [LARGE SCALE GENOMIC DNA]</scope>
    <source>
        <strain evidence="8 9">SN118</strain>
    </source>
</reference>
<feature type="transmembrane region" description="Helical" evidence="7">
    <location>
        <begin position="225"/>
        <end position="243"/>
    </location>
</feature>
<dbReference type="OrthoDB" id="14209at2"/>
<feature type="transmembrane region" description="Helical" evidence="7">
    <location>
        <begin position="158"/>
        <end position="183"/>
    </location>
</feature>
<dbReference type="RefSeq" id="WP_137011233.1">
    <property type="nucleotide sequence ID" value="NZ_SZPX01000001.1"/>
</dbReference>
<feature type="transmembrane region" description="Helical" evidence="7">
    <location>
        <begin position="126"/>
        <end position="146"/>
    </location>
</feature>
<keyword evidence="9" id="KW-1185">Reference proteome</keyword>
<keyword evidence="5 7" id="KW-0472">Membrane</keyword>
<evidence type="ECO:0000256" key="6">
    <source>
        <dbReference type="RuleBase" id="RU003943"/>
    </source>
</evidence>
<evidence type="ECO:0000256" key="2">
    <source>
        <dbReference type="ARBA" id="ARBA00008034"/>
    </source>
</evidence>
<accession>A0A4U2Z9C5</accession>
<evidence type="ECO:0000256" key="4">
    <source>
        <dbReference type="ARBA" id="ARBA00022989"/>
    </source>
</evidence>
<evidence type="ECO:0000313" key="9">
    <source>
        <dbReference type="Proteomes" id="UP000309561"/>
    </source>
</evidence>
<dbReference type="SUPFAM" id="SSF81345">
    <property type="entry name" value="ABC transporter involved in vitamin B12 uptake, BtuC"/>
    <property type="match status" value="1"/>
</dbReference>
<dbReference type="AlphaFoldDB" id="A0A4U2Z9C5"/>
<dbReference type="GO" id="GO:0055085">
    <property type="term" value="P:transmembrane transport"/>
    <property type="evidence" value="ECO:0007669"/>
    <property type="project" value="InterPro"/>
</dbReference>
<dbReference type="Proteomes" id="UP000309561">
    <property type="component" value="Unassembled WGS sequence"/>
</dbReference>
<dbReference type="EMBL" id="SZPX01000001">
    <property type="protein sequence ID" value="TKI70918.1"/>
    <property type="molecule type" value="Genomic_DNA"/>
</dbReference>
<dbReference type="GO" id="GO:0010043">
    <property type="term" value="P:response to zinc ion"/>
    <property type="evidence" value="ECO:0007669"/>
    <property type="project" value="TreeGrafter"/>
</dbReference>
<dbReference type="InterPro" id="IPR001626">
    <property type="entry name" value="ABC_TroCD"/>
</dbReference>
<comment type="subcellular location">
    <subcellularLocation>
        <location evidence="6">Cell membrane</location>
        <topology evidence="6">Multi-pass membrane protein</topology>
    </subcellularLocation>
    <subcellularLocation>
        <location evidence="1">Membrane</location>
        <topology evidence="1">Multi-pass membrane protein</topology>
    </subcellularLocation>
</comment>
<evidence type="ECO:0000256" key="3">
    <source>
        <dbReference type="ARBA" id="ARBA00022692"/>
    </source>
</evidence>
<evidence type="ECO:0000256" key="7">
    <source>
        <dbReference type="SAM" id="Phobius"/>
    </source>
</evidence>
<feature type="transmembrane region" description="Helical" evidence="7">
    <location>
        <begin position="6"/>
        <end position="24"/>
    </location>
</feature>
<dbReference type="Pfam" id="PF00950">
    <property type="entry name" value="ABC-3"/>
    <property type="match status" value="1"/>
</dbReference>
<dbReference type="InterPro" id="IPR037294">
    <property type="entry name" value="ABC_BtuC-like"/>
</dbReference>
<name>A0A4U2Z9C5_9BACT</name>
<organism evidence="8 9">
    <name type="scientific">Sulfurimonas crateris</name>
    <dbReference type="NCBI Taxonomy" id="2574727"/>
    <lineage>
        <taxon>Bacteria</taxon>
        <taxon>Pseudomonadati</taxon>
        <taxon>Campylobacterota</taxon>
        <taxon>Epsilonproteobacteria</taxon>
        <taxon>Campylobacterales</taxon>
        <taxon>Sulfurimonadaceae</taxon>
        <taxon>Sulfurimonas</taxon>
    </lineage>
</organism>
<feature type="transmembrane region" description="Helical" evidence="7">
    <location>
        <begin position="85"/>
        <end position="106"/>
    </location>
</feature>
<comment type="caution">
    <text evidence="8">The sequence shown here is derived from an EMBL/GenBank/DDBJ whole genome shotgun (WGS) entry which is preliminary data.</text>
</comment>